<gene>
    <name evidence="4" type="ORF">VKT23_014904</name>
</gene>
<dbReference type="Proteomes" id="UP001498398">
    <property type="component" value="Unassembled WGS sequence"/>
</dbReference>
<evidence type="ECO:0000313" key="5">
    <source>
        <dbReference type="Proteomes" id="UP001498398"/>
    </source>
</evidence>
<organism evidence="4 5">
    <name type="scientific">Marasmiellus scandens</name>
    <dbReference type="NCBI Taxonomy" id="2682957"/>
    <lineage>
        <taxon>Eukaryota</taxon>
        <taxon>Fungi</taxon>
        <taxon>Dikarya</taxon>
        <taxon>Basidiomycota</taxon>
        <taxon>Agaricomycotina</taxon>
        <taxon>Agaricomycetes</taxon>
        <taxon>Agaricomycetidae</taxon>
        <taxon>Agaricales</taxon>
        <taxon>Marasmiineae</taxon>
        <taxon>Omphalotaceae</taxon>
        <taxon>Marasmiellus</taxon>
    </lineage>
</organism>
<dbReference type="InterPro" id="IPR008030">
    <property type="entry name" value="NmrA-like"/>
</dbReference>
<dbReference type="EMBL" id="JBANRG010000047">
    <property type="protein sequence ID" value="KAK7445487.1"/>
    <property type="molecule type" value="Genomic_DNA"/>
</dbReference>
<dbReference type="SUPFAM" id="SSF51735">
    <property type="entry name" value="NAD(P)-binding Rossmann-fold domains"/>
    <property type="match status" value="1"/>
</dbReference>
<accession>A0ABR1IZI7</accession>
<keyword evidence="5" id="KW-1185">Reference proteome</keyword>
<sequence length="174" mass="19078">MSNYKVFAVAGLGRIGINIARELLSIQKGDHGRIEAVHLLTQSASKLSNEIRAELIGEGAHLHTVNYTSPTSVSDALQGVDVLISAIGYRGLSSQEALCDRAKEARVKLFVPSEYGARSDDMKDPLFAIKELFRQKLIANGIKFAAFYSGFWADFDLDPYVLVPSSINVAKLQY</sequence>
<keyword evidence="1" id="KW-0521">NADP</keyword>
<dbReference type="PANTHER" id="PTHR47706:SF9">
    <property type="entry name" value="NMRA-LIKE DOMAIN-CONTAINING PROTEIN-RELATED"/>
    <property type="match status" value="1"/>
</dbReference>
<dbReference type="Pfam" id="PF05368">
    <property type="entry name" value="NmrA"/>
    <property type="match status" value="1"/>
</dbReference>
<evidence type="ECO:0000259" key="3">
    <source>
        <dbReference type="Pfam" id="PF05368"/>
    </source>
</evidence>
<evidence type="ECO:0000256" key="1">
    <source>
        <dbReference type="ARBA" id="ARBA00022857"/>
    </source>
</evidence>
<comment type="caution">
    <text evidence="4">The sequence shown here is derived from an EMBL/GenBank/DDBJ whole genome shotgun (WGS) entry which is preliminary data.</text>
</comment>
<reference evidence="4 5" key="1">
    <citation type="submission" date="2024-01" db="EMBL/GenBank/DDBJ databases">
        <title>A draft genome for the cacao thread blight pathogen Marasmiellus scandens.</title>
        <authorList>
            <person name="Baruah I.K."/>
            <person name="Leung J."/>
            <person name="Bukari Y."/>
            <person name="Amoako-Attah I."/>
            <person name="Meinhardt L.W."/>
            <person name="Bailey B.A."/>
            <person name="Cohen S.P."/>
        </authorList>
    </citation>
    <scope>NUCLEOTIDE SEQUENCE [LARGE SCALE GENOMIC DNA]</scope>
    <source>
        <strain evidence="4 5">GH-19</strain>
    </source>
</reference>
<feature type="domain" description="NmrA-like" evidence="3">
    <location>
        <begin position="10"/>
        <end position="155"/>
    </location>
</feature>
<keyword evidence="2" id="KW-0560">Oxidoreductase</keyword>
<dbReference type="InterPro" id="IPR036291">
    <property type="entry name" value="NAD(P)-bd_dom_sf"/>
</dbReference>
<evidence type="ECO:0000256" key="2">
    <source>
        <dbReference type="ARBA" id="ARBA00023002"/>
    </source>
</evidence>
<name>A0ABR1IZI7_9AGAR</name>
<proteinExistence type="predicted"/>
<dbReference type="InterPro" id="IPR051609">
    <property type="entry name" value="NmrA/Isoflavone_reductase-like"/>
</dbReference>
<dbReference type="Gene3D" id="3.40.50.720">
    <property type="entry name" value="NAD(P)-binding Rossmann-like Domain"/>
    <property type="match status" value="1"/>
</dbReference>
<evidence type="ECO:0000313" key="4">
    <source>
        <dbReference type="EMBL" id="KAK7445487.1"/>
    </source>
</evidence>
<dbReference type="PANTHER" id="PTHR47706">
    <property type="entry name" value="NMRA-LIKE FAMILY PROTEIN"/>
    <property type="match status" value="1"/>
</dbReference>
<protein>
    <recommendedName>
        <fullName evidence="3">NmrA-like domain-containing protein</fullName>
    </recommendedName>
</protein>